<evidence type="ECO:0000313" key="1">
    <source>
        <dbReference type="EMBL" id="HHQ80730.1"/>
    </source>
</evidence>
<dbReference type="Gene3D" id="3.40.50.300">
    <property type="entry name" value="P-loop containing nucleotide triphosphate hydrolases"/>
    <property type="match status" value="1"/>
</dbReference>
<dbReference type="AlphaFoldDB" id="A0A7J3ZMR5"/>
<protein>
    <recommendedName>
        <fullName evidence="2">ATP-binding cassette domain-containing protein</fullName>
    </recommendedName>
</protein>
<sequence>MLFVKVCNLAKRFGKGVTVNYIGFTVEREGVFDLTEPNTAGKTATLRILAILKPTSDTVEIGNVGAVSDPPGTGRMLSYLPKDAGAYSHTNCREYLRT</sequence>
<proteinExistence type="predicted"/>
<organism evidence="1">
    <name type="scientific">Fervidicoccus fontis</name>
    <dbReference type="NCBI Taxonomy" id="683846"/>
    <lineage>
        <taxon>Archaea</taxon>
        <taxon>Thermoproteota</taxon>
        <taxon>Thermoprotei</taxon>
        <taxon>Fervidicoccales</taxon>
        <taxon>Fervidicoccaceae</taxon>
        <taxon>Fervidicoccus</taxon>
    </lineage>
</organism>
<evidence type="ECO:0008006" key="2">
    <source>
        <dbReference type="Google" id="ProtNLM"/>
    </source>
</evidence>
<gene>
    <name evidence="1" type="ORF">ENM78_04700</name>
</gene>
<reference evidence="1" key="1">
    <citation type="journal article" date="2020" name="mSystems">
        <title>Genome- and Community-Level Interaction Insights into Carbon Utilization and Element Cycling Functions of Hydrothermarchaeota in Hydrothermal Sediment.</title>
        <authorList>
            <person name="Zhou Z."/>
            <person name="Liu Y."/>
            <person name="Xu W."/>
            <person name="Pan J."/>
            <person name="Luo Z.H."/>
            <person name="Li M."/>
        </authorList>
    </citation>
    <scope>NUCLEOTIDE SEQUENCE [LARGE SCALE GENOMIC DNA]</scope>
    <source>
        <strain evidence="1">SpSt-1116</strain>
    </source>
</reference>
<dbReference type="EMBL" id="DRZC01000067">
    <property type="protein sequence ID" value="HHQ80730.1"/>
    <property type="molecule type" value="Genomic_DNA"/>
</dbReference>
<dbReference type="SUPFAM" id="SSF52540">
    <property type="entry name" value="P-loop containing nucleoside triphosphate hydrolases"/>
    <property type="match status" value="1"/>
</dbReference>
<accession>A0A7J3ZMR5</accession>
<dbReference type="PANTHER" id="PTHR43613">
    <property type="entry name" value="ABC TRANSPORTER, ATP-BINDING PROTEIN"/>
    <property type="match status" value="1"/>
</dbReference>
<dbReference type="InterPro" id="IPR027417">
    <property type="entry name" value="P-loop_NTPase"/>
</dbReference>
<comment type="caution">
    <text evidence="1">The sequence shown here is derived from an EMBL/GenBank/DDBJ whole genome shotgun (WGS) entry which is preliminary data.</text>
</comment>
<dbReference type="PANTHER" id="PTHR43613:SF1">
    <property type="entry name" value="ABC TRANSPORTER, ATP-BINDING PROTEIN"/>
    <property type="match status" value="1"/>
</dbReference>
<name>A0A7J3ZMR5_9CREN</name>